<name>A0A9Q1HEU0_HOLLE</name>
<feature type="domain" description="DUF4708" evidence="1">
    <location>
        <begin position="5"/>
        <end position="279"/>
    </location>
</feature>
<reference evidence="2" key="1">
    <citation type="submission" date="2021-10" db="EMBL/GenBank/DDBJ databases">
        <title>Tropical sea cucumber genome reveals ecological adaptation and Cuvierian tubules defense mechanism.</title>
        <authorList>
            <person name="Chen T."/>
        </authorList>
    </citation>
    <scope>NUCLEOTIDE SEQUENCE</scope>
    <source>
        <strain evidence="2">Nanhai2018</strain>
        <tissue evidence="2">Muscle</tissue>
    </source>
</reference>
<dbReference type="PANTHER" id="PTHR28495">
    <property type="entry name" value="HYPOTHETICAL PROTEIN LOC100359752"/>
    <property type="match status" value="1"/>
</dbReference>
<dbReference type="InterPro" id="IPR031643">
    <property type="entry name" value="DUF4708"/>
</dbReference>
<sequence length="724" mass="80985">MQSCLYFASTPNLQSLCTVLVKLGSDHSSDNSTALKVQPQVIRCRELIFTDDRVLASPSLQERNHIYVIVQQSYWKTGQFQALCKKLNLEFMKPVRVIPTIFQSCFSYTLKAKLAPLWNKVGELYIHGRDFLVNSGPLPAIDLDLNVTETEICLALKGLGVNFPIPSLSSFRVSPAVLSEFQRKTSQTIPEFSIEEKWSHVLPSLKKGKVVSVTHTIPHTSPFKKYKDIRRYWKNAYGYRLPENDTGIYFFNIHFPMIGSNIFTYPSLCVRRREPQIIPRVDPKSILQAFLKDVKVKMPSVCGLPLQFCDQAKYTKNVMAEATLQVHLLSSNTLTSQPPQSSKKLPMRSLNSIPGAICPPNMLGCMTSESEPTTDRSGTSVDHLSKDIRPSLPVPHHTFSSSQASCPTFRKPFSFQEEQQHMSNISSTARSVISSSRIVPMFQPREIVKTVQHIQPPANRTGPRIVPTFKPNKKRSLPVSEKSATYFQKSSNKTQCGEYIIQMQKKQRMAPREQPVRSKKLPSFTPICTTSCGPMYVSASLPIHVTSSAPMYVTSAVSECVISSVSMTVPVVAGLHHHSSSVGTMPETDPCAIKNVTPFQQEKTPVASAMVLVSADSLPESCPFPSYPSQQQEVFPPDISRSHQKKKVQEVCESNQTVKRARIGPVQAQPNVELMAVNDQLHKVNTVTLSTWLKGKNIYVKSREKKADLIQKVLDFITAQKSEN</sequence>
<dbReference type="PANTHER" id="PTHR28495:SF1">
    <property type="entry name" value="GENE, 17266-RELATED"/>
    <property type="match status" value="1"/>
</dbReference>
<dbReference type="Proteomes" id="UP001152320">
    <property type="component" value="Chromosome 5"/>
</dbReference>
<keyword evidence="3" id="KW-1185">Reference proteome</keyword>
<dbReference type="EMBL" id="JAIZAY010000005">
    <property type="protein sequence ID" value="KAJ8042511.1"/>
    <property type="molecule type" value="Genomic_DNA"/>
</dbReference>
<organism evidence="2 3">
    <name type="scientific">Holothuria leucospilota</name>
    <name type="common">Black long sea cucumber</name>
    <name type="synonym">Mertensiothuria leucospilota</name>
    <dbReference type="NCBI Taxonomy" id="206669"/>
    <lineage>
        <taxon>Eukaryota</taxon>
        <taxon>Metazoa</taxon>
        <taxon>Echinodermata</taxon>
        <taxon>Eleutherozoa</taxon>
        <taxon>Echinozoa</taxon>
        <taxon>Holothuroidea</taxon>
        <taxon>Aspidochirotacea</taxon>
        <taxon>Aspidochirotida</taxon>
        <taxon>Holothuriidae</taxon>
        <taxon>Holothuria</taxon>
    </lineage>
</organism>
<dbReference type="OrthoDB" id="6285995at2759"/>
<evidence type="ECO:0000313" key="3">
    <source>
        <dbReference type="Proteomes" id="UP001152320"/>
    </source>
</evidence>
<dbReference type="AlphaFoldDB" id="A0A9Q1HEU0"/>
<evidence type="ECO:0000259" key="1">
    <source>
        <dbReference type="Pfam" id="PF15813"/>
    </source>
</evidence>
<comment type="caution">
    <text evidence="2">The sequence shown here is derived from an EMBL/GenBank/DDBJ whole genome shotgun (WGS) entry which is preliminary data.</text>
</comment>
<gene>
    <name evidence="2" type="ORF">HOLleu_13580</name>
</gene>
<proteinExistence type="predicted"/>
<evidence type="ECO:0000313" key="2">
    <source>
        <dbReference type="EMBL" id="KAJ8042511.1"/>
    </source>
</evidence>
<protein>
    <recommendedName>
        <fullName evidence="1">DUF4708 domain-containing protein</fullName>
    </recommendedName>
</protein>
<accession>A0A9Q1HEU0</accession>
<dbReference type="Pfam" id="PF15813">
    <property type="entry name" value="DUF4708"/>
    <property type="match status" value="1"/>
</dbReference>